<keyword evidence="4" id="KW-1185">Reference proteome</keyword>
<feature type="coiled-coil region" evidence="1">
    <location>
        <begin position="308"/>
        <end position="758"/>
    </location>
</feature>
<protein>
    <submittedName>
        <fullName evidence="3">Uncharacterized protein</fullName>
    </submittedName>
</protein>
<proteinExistence type="predicted"/>
<feature type="compositionally biased region" description="Polar residues" evidence="2">
    <location>
        <begin position="18"/>
        <end position="33"/>
    </location>
</feature>
<evidence type="ECO:0000313" key="4">
    <source>
        <dbReference type="Proteomes" id="UP001497644"/>
    </source>
</evidence>
<name>A0AAV2NE73_9HYME</name>
<organism evidence="3 4">
    <name type="scientific">Lasius platythorax</name>
    <dbReference type="NCBI Taxonomy" id="488582"/>
    <lineage>
        <taxon>Eukaryota</taxon>
        <taxon>Metazoa</taxon>
        <taxon>Ecdysozoa</taxon>
        <taxon>Arthropoda</taxon>
        <taxon>Hexapoda</taxon>
        <taxon>Insecta</taxon>
        <taxon>Pterygota</taxon>
        <taxon>Neoptera</taxon>
        <taxon>Endopterygota</taxon>
        <taxon>Hymenoptera</taxon>
        <taxon>Apocrita</taxon>
        <taxon>Aculeata</taxon>
        <taxon>Formicoidea</taxon>
        <taxon>Formicidae</taxon>
        <taxon>Formicinae</taxon>
        <taxon>Lasius</taxon>
        <taxon>Lasius</taxon>
    </lineage>
</organism>
<feature type="region of interest" description="Disordered" evidence="2">
    <location>
        <begin position="1"/>
        <end position="87"/>
    </location>
</feature>
<feature type="compositionally biased region" description="Low complexity" evidence="2">
    <location>
        <begin position="60"/>
        <end position="70"/>
    </location>
</feature>
<evidence type="ECO:0000313" key="3">
    <source>
        <dbReference type="EMBL" id="CAL1678079.1"/>
    </source>
</evidence>
<evidence type="ECO:0000256" key="2">
    <source>
        <dbReference type="SAM" id="MobiDB-lite"/>
    </source>
</evidence>
<dbReference type="AlphaFoldDB" id="A0AAV2NE73"/>
<dbReference type="Proteomes" id="UP001497644">
    <property type="component" value="Chromosome 13"/>
</dbReference>
<feature type="compositionally biased region" description="Polar residues" evidence="2">
    <location>
        <begin position="1"/>
        <end position="10"/>
    </location>
</feature>
<accession>A0AAV2NE73</accession>
<gene>
    <name evidence="3" type="ORF">LPLAT_LOCUS3980</name>
</gene>
<keyword evidence="1" id="KW-0175">Coiled coil</keyword>
<reference evidence="3" key="1">
    <citation type="submission" date="2024-04" db="EMBL/GenBank/DDBJ databases">
        <authorList>
            <consortium name="Molecular Ecology Group"/>
        </authorList>
    </citation>
    <scope>NUCLEOTIDE SEQUENCE</scope>
</reference>
<evidence type="ECO:0000256" key="1">
    <source>
        <dbReference type="SAM" id="Coils"/>
    </source>
</evidence>
<feature type="coiled-coil region" evidence="1">
    <location>
        <begin position="246"/>
        <end position="280"/>
    </location>
</feature>
<dbReference type="EMBL" id="OZ034836">
    <property type="protein sequence ID" value="CAL1678079.1"/>
    <property type="molecule type" value="Genomic_DNA"/>
</dbReference>
<feature type="compositionally biased region" description="Polar residues" evidence="2">
    <location>
        <begin position="77"/>
        <end position="87"/>
    </location>
</feature>
<sequence>MLSEAVTINPSEKVEDCSLSNSSRKSAPFNTGNKIHKSRIPTTQVGRNAMQGDSPMYEESSSGISSNNNSARRPSMKTLNMLSSNRKPTNVIAAEKRQLEIQYSSKKMRYTNLKKTLADKQKIAQDLYDEISSLREKILTAGGKDPGKVEEPKLSQVECPKQSPLIPIETNLRHDYEQWEQICMDESRVIGVSLLQNQLQDLCDRSQELCQRALDRSSSFASFVKSWLTESSHQDEMGKVSILVDYSEAEMQQTNLAQSNEELKTRLDELRTAQKDFIAEFATRSSNLRIEYNNYRERVKKEQPNVDRKDLQEQLSAALEELKAERDKASQGKERTRMIELQMQKGRTKIRELEGHIANEELKSQQLQNGMKSLEAQLKQKDQTMELRMKDMHKAMRSSEDLIAKMEKQRDTFESRLLELKQKLIRKETEANATIKELSEKFEAIDEEINEEREKRQQAENALTEIEERCKRLEEKSQLLCDLASEKSNNIVVADDNHTENEICLYNDLTAARAELAQQKEKIEQLEREKQEIVTVMHQAASDNEDETKDKLAAELVAKTNDLQNLMLEYAQLQKIARFTQDRNEVLENQLSEIQRHLYAKSKESGKTGFETIELQQQVSDLRNSLAEATQQNQELETTLTQKQLELEQRDRVMREQSKFLKARDELLSLLKGKQANADSLANENYEDIDEINKQIAAKTEAIQELYTTLEGKQMQVMRLEKLVKLLEDQQDRAQAQRTRLEHRIAQLEVSLREKSNSNRYVMRKYSDDKSRPNIIDDNLPRAFSCESKRALLKASLPTFRLIDSCSCERSGSSHYRYHHTSPVKNSFLSPEEFYLNDWRRVSSDKEEAFVCEQCQRETNEKFKRDIIRKVKDYQVPIRESLYGWLMKSSALEAFGEPTIGLNRFHDRHSSFEKDTDCFFRIVDPLIIRDKDRNRKSRRRREQYCRRCSRFSKQFFQNTSRQCCNPIINMT</sequence>